<gene>
    <name evidence="9" type="ORF">CYPRO_0766</name>
</gene>
<keyword evidence="6" id="KW-0131">Cell cycle</keyword>
<evidence type="ECO:0000256" key="8">
    <source>
        <dbReference type="SAM" id="Phobius"/>
    </source>
</evidence>
<keyword evidence="7" id="KW-0175">Coiled coil</keyword>
<keyword evidence="4 8" id="KW-1133">Transmembrane helix</keyword>
<keyword evidence="2 9" id="KW-0132">Cell division</keyword>
<keyword evidence="5 8" id="KW-0472">Membrane</keyword>
<dbReference type="EMBL" id="CP027806">
    <property type="protein sequence ID" value="AXJ00049.1"/>
    <property type="molecule type" value="Genomic_DNA"/>
</dbReference>
<feature type="transmembrane region" description="Helical" evidence="8">
    <location>
        <begin position="12"/>
        <end position="30"/>
    </location>
</feature>
<dbReference type="PANTHER" id="PTHR37485:SF1">
    <property type="entry name" value="CELL DIVISION PROTEIN FTSB"/>
    <property type="match status" value="1"/>
</dbReference>
<keyword evidence="10" id="KW-1185">Reference proteome</keyword>
<dbReference type="PANTHER" id="PTHR37485">
    <property type="entry name" value="CELL DIVISION PROTEIN FTSB"/>
    <property type="match status" value="1"/>
</dbReference>
<dbReference type="OrthoDB" id="1467719at2"/>
<evidence type="ECO:0000256" key="3">
    <source>
        <dbReference type="ARBA" id="ARBA00022692"/>
    </source>
</evidence>
<dbReference type="GO" id="GO:0043093">
    <property type="term" value="P:FtsZ-dependent cytokinesis"/>
    <property type="evidence" value="ECO:0007669"/>
    <property type="project" value="TreeGrafter"/>
</dbReference>
<evidence type="ECO:0000313" key="10">
    <source>
        <dbReference type="Proteomes" id="UP000254808"/>
    </source>
</evidence>
<keyword evidence="3 8" id="KW-0812">Transmembrane</keyword>
<evidence type="ECO:0000313" key="9">
    <source>
        <dbReference type="EMBL" id="AXJ00049.1"/>
    </source>
</evidence>
<reference evidence="9 10" key="1">
    <citation type="submission" date="2018-03" db="EMBL/GenBank/DDBJ databases">
        <title>Phenotypic and genomic properties of Cyclonatronum proteinivorum gen. nov., sp. nov., a haloalkaliphilic bacteroidete from soda lakes possessing Na+-translocating rhodopsin.</title>
        <authorList>
            <person name="Toshchakov S.V."/>
            <person name="Korzhenkov A."/>
            <person name="Samarov N.I."/>
            <person name="Kublanov I.V."/>
            <person name="Muntyan M.S."/>
            <person name="Sorokin D.Y."/>
        </authorList>
    </citation>
    <scope>NUCLEOTIDE SEQUENCE [LARGE SCALE GENOMIC DNA]</scope>
    <source>
        <strain evidence="9 10">Omega</strain>
    </source>
</reference>
<evidence type="ECO:0000256" key="2">
    <source>
        <dbReference type="ARBA" id="ARBA00022618"/>
    </source>
</evidence>
<evidence type="ECO:0000256" key="7">
    <source>
        <dbReference type="SAM" id="Coils"/>
    </source>
</evidence>
<evidence type="ECO:0000256" key="4">
    <source>
        <dbReference type="ARBA" id="ARBA00022989"/>
    </source>
</evidence>
<feature type="coiled-coil region" evidence="7">
    <location>
        <begin position="38"/>
        <end position="72"/>
    </location>
</feature>
<dbReference type="Proteomes" id="UP000254808">
    <property type="component" value="Chromosome"/>
</dbReference>
<dbReference type="InterPro" id="IPR007060">
    <property type="entry name" value="FtsL/DivIC"/>
</dbReference>
<dbReference type="KEGG" id="cprv:CYPRO_0766"/>
<dbReference type="GO" id="GO:0030428">
    <property type="term" value="C:cell septum"/>
    <property type="evidence" value="ECO:0007669"/>
    <property type="project" value="TreeGrafter"/>
</dbReference>
<dbReference type="Pfam" id="PF04977">
    <property type="entry name" value="DivIC"/>
    <property type="match status" value="1"/>
</dbReference>
<accession>A0A345UHU7</accession>
<dbReference type="RefSeq" id="WP_114983358.1">
    <property type="nucleotide sequence ID" value="NZ_CP027806.1"/>
</dbReference>
<evidence type="ECO:0000256" key="1">
    <source>
        <dbReference type="ARBA" id="ARBA00022475"/>
    </source>
</evidence>
<dbReference type="InterPro" id="IPR023081">
    <property type="entry name" value="Cell_div_FtsB"/>
</dbReference>
<evidence type="ECO:0000256" key="5">
    <source>
        <dbReference type="ARBA" id="ARBA00023136"/>
    </source>
</evidence>
<sequence length="100" mass="12316">MKPVFNSQYWNFRYLTLLFIGFLLIWFSFFDDHSLLTRYQLHKQHSDLRQQIEQLQEETRKVEQQIQALETDPARFERLAREAYGMRRPGEVIYEFRSKP</sequence>
<organism evidence="9 10">
    <name type="scientific">Cyclonatronum proteinivorum</name>
    <dbReference type="NCBI Taxonomy" id="1457365"/>
    <lineage>
        <taxon>Bacteria</taxon>
        <taxon>Pseudomonadati</taxon>
        <taxon>Balneolota</taxon>
        <taxon>Balneolia</taxon>
        <taxon>Balneolales</taxon>
        <taxon>Cyclonatronaceae</taxon>
        <taxon>Cyclonatronum</taxon>
    </lineage>
</organism>
<keyword evidence="1" id="KW-1003">Cell membrane</keyword>
<name>A0A345UHU7_9BACT</name>
<protein>
    <submittedName>
        <fullName evidence="9">Cell division protein FtsB</fullName>
    </submittedName>
</protein>
<evidence type="ECO:0000256" key="6">
    <source>
        <dbReference type="ARBA" id="ARBA00023306"/>
    </source>
</evidence>
<proteinExistence type="predicted"/>
<dbReference type="AlphaFoldDB" id="A0A345UHU7"/>